<accession>A0A0L8HAG8</accession>
<evidence type="ECO:0000313" key="1">
    <source>
        <dbReference type="EMBL" id="KOF85760.1"/>
    </source>
</evidence>
<dbReference type="AlphaFoldDB" id="A0A0L8HAG8"/>
<reference evidence="1" key="1">
    <citation type="submission" date="2015-07" db="EMBL/GenBank/DDBJ databases">
        <title>MeaNS - Measles Nucleotide Surveillance Program.</title>
        <authorList>
            <person name="Tran T."/>
            <person name="Druce J."/>
        </authorList>
    </citation>
    <scope>NUCLEOTIDE SEQUENCE</scope>
    <source>
        <strain evidence="1">UCB-OBI-ISO-001</strain>
        <tissue evidence="1">Gonad</tissue>
    </source>
</reference>
<sequence>MLKYLSSSVRDILVKTLLLLLFVVVCLSSPRLNQLMFSCKNISCLLLFEAIKHHVNSLPSILQIRTFCFFTKNRLSGDFVVNGLQWR</sequence>
<name>A0A0L8HAG8_OCTBM</name>
<proteinExistence type="predicted"/>
<dbReference type="EMBL" id="KQ418818">
    <property type="protein sequence ID" value="KOF85760.1"/>
    <property type="molecule type" value="Genomic_DNA"/>
</dbReference>
<organism evidence="1">
    <name type="scientific">Octopus bimaculoides</name>
    <name type="common">California two-spotted octopus</name>
    <dbReference type="NCBI Taxonomy" id="37653"/>
    <lineage>
        <taxon>Eukaryota</taxon>
        <taxon>Metazoa</taxon>
        <taxon>Spiralia</taxon>
        <taxon>Lophotrochozoa</taxon>
        <taxon>Mollusca</taxon>
        <taxon>Cephalopoda</taxon>
        <taxon>Coleoidea</taxon>
        <taxon>Octopodiformes</taxon>
        <taxon>Octopoda</taxon>
        <taxon>Incirrata</taxon>
        <taxon>Octopodidae</taxon>
        <taxon>Octopus</taxon>
    </lineage>
</organism>
<gene>
    <name evidence="1" type="ORF">OCBIM_22019807mg</name>
</gene>
<protein>
    <submittedName>
        <fullName evidence="1">Uncharacterized protein</fullName>
    </submittedName>
</protein>